<evidence type="ECO:0000256" key="1">
    <source>
        <dbReference type="ARBA" id="ARBA00007870"/>
    </source>
</evidence>
<dbReference type="NCBIfam" id="TIGR00745">
    <property type="entry name" value="apbA_panE"/>
    <property type="match status" value="1"/>
</dbReference>
<dbReference type="InterPro" id="IPR013332">
    <property type="entry name" value="KPR_N"/>
</dbReference>
<evidence type="ECO:0000313" key="8">
    <source>
        <dbReference type="Proteomes" id="UP000481030"/>
    </source>
</evidence>
<dbReference type="UniPathway" id="UPA00028">
    <property type="reaction ID" value="UER00004"/>
</dbReference>
<dbReference type="RefSeq" id="WP_151533332.1">
    <property type="nucleotide sequence ID" value="NZ_WBOS01000001.1"/>
</dbReference>
<dbReference type="SUPFAM" id="SSF48179">
    <property type="entry name" value="6-phosphogluconate dehydrogenase C-terminal domain-like"/>
    <property type="match status" value="1"/>
</dbReference>
<keyword evidence="8" id="KW-1185">Reference proteome</keyword>
<protein>
    <recommendedName>
        <fullName evidence="4">2-dehydropantoate 2-reductase</fullName>
        <ecNumber evidence="4">1.1.1.169</ecNumber>
    </recommendedName>
    <alternativeName>
        <fullName evidence="4">Ketopantoate reductase</fullName>
    </alternativeName>
</protein>
<dbReference type="PANTHER" id="PTHR21708:SF26">
    <property type="entry name" value="2-DEHYDROPANTOATE 2-REDUCTASE"/>
    <property type="match status" value="1"/>
</dbReference>
<dbReference type="Gene3D" id="1.10.1040.10">
    <property type="entry name" value="N-(1-d-carboxylethyl)-l-norvaline Dehydrogenase, domain 2"/>
    <property type="match status" value="1"/>
</dbReference>
<dbReference type="EMBL" id="WBOS01000001">
    <property type="protein sequence ID" value="KAB2338594.1"/>
    <property type="molecule type" value="Genomic_DNA"/>
</dbReference>
<dbReference type="FunFam" id="1.10.1040.10:FF:000017">
    <property type="entry name" value="2-dehydropantoate 2-reductase"/>
    <property type="match status" value="1"/>
</dbReference>
<evidence type="ECO:0000256" key="4">
    <source>
        <dbReference type="RuleBase" id="RU362068"/>
    </source>
</evidence>
<dbReference type="InterPro" id="IPR013752">
    <property type="entry name" value="KPA_reductase"/>
</dbReference>
<dbReference type="InterPro" id="IPR003710">
    <property type="entry name" value="ApbA"/>
</dbReference>
<dbReference type="Gene3D" id="3.40.50.720">
    <property type="entry name" value="NAD(P)-binding Rossmann-like Domain"/>
    <property type="match status" value="1"/>
</dbReference>
<dbReference type="Proteomes" id="UP000481030">
    <property type="component" value="Unassembled WGS sequence"/>
</dbReference>
<comment type="similarity">
    <text evidence="1 4">Belongs to the ketopantoate reductase family.</text>
</comment>
<comment type="pathway">
    <text evidence="4">Cofactor biosynthesis; (R)-pantothenate biosynthesis; (R)-pantoate from 3-methyl-2-oxobutanoate: step 2/2.</text>
</comment>
<comment type="caution">
    <text evidence="7">The sequence shown here is derived from an EMBL/GenBank/DDBJ whole genome shotgun (WGS) entry which is preliminary data.</text>
</comment>
<dbReference type="GO" id="GO:0015940">
    <property type="term" value="P:pantothenate biosynthetic process"/>
    <property type="evidence" value="ECO:0007669"/>
    <property type="project" value="UniProtKB-UniPathway"/>
</dbReference>
<dbReference type="PANTHER" id="PTHR21708">
    <property type="entry name" value="PROBABLE 2-DEHYDROPANTOATE 2-REDUCTASE"/>
    <property type="match status" value="1"/>
</dbReference>
<organism evidence="7 8">
    <name type="scientific">Cytobacillus depressus</name>
    <dbReference type="NCBI Taxonomy" id="1602942"/>
    <lineage>
        <taxon>Bacteria</taxon>
        <taxon>Bacillati</taxon>
        <taxon>Bacillota</taxon>
        <taxon>Bacilli</taxon>
        <taxon>Bacillales</taxon>
        <taxon>Bacillaceae</taxon>
        <taxon>Cytobacillus</taxon>
    </lineage>
</organism>
<dbReference type="InterPro" id="IPR051402">
    <property type="entry name" value="KPR-Related"/>
</dbReference>
<dbReference type="AlphaFoldDB" id="A0A6L3VGD6"/>
<evidence type="ECO:0000259" key="6">
    <source>
        <dbReference type="Pfam" id="PF08546"/>
    </source>
</evidence>
<dbReference type="Pfam" id="PF08546">
    <property type="entry name" value="ApbA_C"/>
    <property type="match status" value="1"/>
</dbReference>
<evidence type="ECO:0000256" key="3">
    <source>
        <dbReference type="ARBA" id="ARBA00023002"/>
    </source>
</evidence>
<comment type="catalytic activity">
    <reaction evidence="4">
        <text>(R)-pantoate + NADP(+) = 2-dehydropantoate + NADPH + H(+)</text>
        <dbReference type="Rhea" id="RHEA:16233"/>
        <dbReference type="ChEBI" id="CHEBI:11561"/>
        <dbReference type="ChEBI" id="CHEBI:15378"/>
        <dbReference type="ChEBI" id="CHEBI:15980"/>
        <dbReference type="ChEBI" id="CHEBI:57783"/>
        <dbReference type="ChEBI" id="CHEBI:58349"/>
        <dbReference type="EC" id="1.1.1.169"/>
    </reaction>
</comment>
<evidence type="ECO:0000313" key="7">
    <source>
        <dbReference type="EMBL" id="KAB2338594.1"/>
    </source>
</evidence>
<dbReference type="GO" id="GO:0005737">
    <property type="term" value="C:cytoplasm"/>
    <property type="evidence" value="ECO:0007669"/>
    <property type="project" value="TreeGrafter"/>
</dbReference>
<dbReference type="InterPro" id="IPR013328">
    <property type="entry name" value="6PGD_dom2"/>
</dbReference>
<keyword evidence="4" id="KW-0566">Pantothenate biosynthesis</keyword>
<comment type="function">
    <text evidence="4">Catalyzes the NADPH-dependent reduction of ketopantoate into pantoic acid.</text>
</comment>
<dbReference type="EC" id="1.1.1.169" evidence="4"/>
<keyword evidence="3 4" id="KW-0560">Oxidoreductase</keyword>
<evidence type="ECO:0000259" key="5">
    <source>
        <dbReference type="Pfam" id="PF02558"/>
    </source>
</evidence>
<feature type="domain" description="Ketopantoate reductase N-terminal" evidence="5">
    <location>
        <begin position="3"/>
        <end position="150"/>
    </location>
</feature>
<reference evidence="7 8" key="1">
    <citation type="journal article" date="2016" name="Antonie Van Leeuwenhoek">
        <title>Bacillus depressus sp. nov., isolated from soil of a sunflower field.</title>
        <authorList>
            <person name="Wei X."/>
            <person name="Xin D."/>
            <person name="Xin Y."/>
            <person name="Zhang H."/>
            <person name="Wang T."/>
            <person name="Zhang J."/>
        </authorList>
    </citation>
    <scope>NUCLEOTIDE SEQUENCE [LARGE SCALE GENOMIC DNA]</scope>
    <source>
        <strain evidence="7 8">BZ1</strain>
    </source>
</reference>
<dbReference type="InterPro" id="IPR008927">
    <property type="entry name" value="6-PGluconate_DH-like_C_sf"/>
</dbReference>
<feature type="domain" description="Ketopantoate reductase C-terminal" evidence="6">
    <location>
        <begin position="176"/>
        <end position="299"/>
    </location>
</feature>
<dbReference type="InterPro" id="IPR036291">
    <property type="entry name" value="NAD(P)-bd_dom_sf"/>
</dbReference>
<keyword evidence="2 4" id="KW-0521">NADP</keyword>
<evidence type="ECO:0000256" key="2">
    <source>
        <dbReference type="ARBA" id="ARBA00022857"/>
    </source>
</evidence>
<dbReference type="OrthoDB" id="9800163at2"/>
<proteinExistence type="inferred from homology"/>
<dbReference type="Pfam" id="PF02558">
    <property type="entry name" value="ApbA"/>
    <property type="match status" value="1"/>
</dbReference>
<dbReference type="FunFam" id="3.40.50.720:FF:000307">
    <property type="entry name" value="2-dehydropantoate 2-reductase"/>
    <property type="match status" value="1"/>
</dbReference>
<dbReference type="GO" id="GO:0008677">
    <property type="term" value="F:2-dehydropantoate 2-reductase activity"/>
    <property type="evidence" value="ECO:0007669"/>
    <property type="project" value="UniProtKB-EC"/>
</dbReference>
<name>A0A6L3VGD6_9BACI</name>
<accession>A0A6L3VGD6</accession>
<sequence length="311" mass="34637">MKIGIAGAGALGCFFGALLQEAGHQVTFLARGNHLDAMKKQGLFVKKEDEVLHIRGTFTENLNDLLESELILFCVKSHDTKEMARELLPLVKKDTLILTLQNGIDNEELLCEVFGSKRILSCATYVQASIEEPGKVCQHGRVKMVIGELDHLTNEACSIIVKTFQQAGINTMHTSNILGKKWNKLLWNVTFNPLSAITTAKVGEILDDKNLRGTAESICKEAIEVASKVGMFLDKDKTFSTIFANAEFARDHQTSMLQDRLKGKSMEVESMCGVIVRKAIELKVEVPTLQTAYSILHFMNEKPQTDRLIRL</sequence>
<dbReference type="SUPFAM" id="SSF51735">
    <property type="entry name" value="NAD(P)-binding Rossmann-fold domains"/>
    <property type="match status" value="1"/>
</dbReference>
<gene>
    <name evidence="7" type="ORF">F7731_03295</name>
</gene>